<reference evidence="12 13" key="1">
    <citation type="submission" date="2020-04" db="EMBL/GenBank/DDBJ databases">
        <title>Enterovirga sp. isolate from soil.</title>
        <authorList>
            <person name="Chea S."/>
            <person name="Kim D.-U."/>
        </authorList>
    </citation>
    <scope>NUCLEOTIDE SEQUENCE [LARGE SCALE GENOMIC DNA]</scope>
    <source>
        <strain evidence="12 13">DB1703</strain>
    </source>
</reference>
<dbReference type="PANTHER" id="PTHR30582:SF24">
    <property type="entry name" value="L,D-TRANSPEPTIDASE ERFK_SRFK-RELATED"/>
    <property type="match status" value="1"/>
</dbReference>
<dbReference type="RefSeq" id="WP_171219125.1">
    <property type="nucleotide sequence ID" value="NZ_JABEPP010000004.1"/>
</dbReference>
<dbReference type="GO" id="GO:0018104">
    <property type="term" value="P:peptidoglycan-protein cross-linking"/>
    <property type="evidence" value="ECO:0007669"/>
    <property type="project" value="TreeGrafter"/>
</dbReference>
<evidence type="ECO:0000256" key="8">
    <source>
        <dbReference type="ARBA" id="ARBA00023316"/>
    </source>
</evidence>
<keyword evidence="8 9" id="KW-0961">Cell wall biogenesis/degradation</keyword>
<feature type="active site" description="Proton donor/acceptor" evidence="9">
    <location>
        <position position="151"/>
    </location>
</feature>
<keyword evidence="5" id="KW-0378">Hydrolase</keyword>
<dbReference type="Proteomes" id="UP000564885">
    <property type="component" value="Unassembled WGS sequence"/>
</dbReference>
<evidence type="ECO:0000256" key="9">
    <source>
        <dbReference type="PROSITE-ProRule" id="PRU01373"/>
    </source>
</evidence>
<evidence type="ECO:0000256" key="7">
    <source>
        <dbReference type="ARBA" id="ARBA00022984"/>
    </source>
</evidence>
<keyword evidence="13" id="KW-1185">Reference proteome</keyword>
<evidence type="ECO:0000256" key="2">
    <source>
        <dbReference type="ARBA" id="ARBA00005992"/>
    </source>
</evidence>
<dbReference type="AlphaFoldDB" id="A0A849I798"/>
<keyword evidence="7 9" id="KW-0573">Peptidoglycan synthesis</keyword>
<keyword evidence="3" id="KW-0328">Glycosyltransferase</keyword>
<evidence type="ECO:0000259" key="11">
    <source>
        <dbReference type="PROSITE" id="PS52029"/>
    </source>
</evidence>
<keyword evidence="6 9" id="KW-0133">Cell shape</keyword>
<evidence type="ECO:0000256" key="3">
    <source>
        <dbReference type="ARBA" id="ARBA00022676"/>
    </source>
</evidence>
<comment type="similarity">
    <text evidence="2">Belongs to the YkuD family.</text>
</comment>
<dbReference type="GO" id="GO:0008360">
    <property type="term" value="P:regulation of cell shape"/>
    <property type="evidence" value="ECO:0007669"/>
    <property type="project" value="UniProtKB-UniRule"/>
</dbReference>
<organism evidence="12 13">
    <name type="scientific">Enterovirga aerilata</name>
    <dbReference type="NCBI Taxonomy" id="2730920"/>
    <lineage>
        <taxon>Bacteria</taxon>
        <taxon>Pseudomonadati</taxon>
        <taxon>Pseudomonadota</taxon>
        <taxon>Alphaproteobacteria</taxon>
        <taxon>Hyphomicrobiales</taxon>
        <taxon>Methylobacteriaceae</taxon>
        <taxon>Enterovirga</taxon>
    </lineage>
</organism>
<dbReference type="InterPro" id="IPR005490">
    <property type="entry name" value="LD_TPept_cat_dom"/>
</dbReference>
<evidence type="ECO:0000256" key="6">
    <source>
        <dbReference type="ARBA" id="ARBA00022960"/>
    </source>
</evidence>
<evidence type="ECO:0000313" key="12">
    <source>
        <dbReference type="EMBL" id="NNM73624.1"/>
    </source>
</evidence>
<dbReference type="SUPFAM" id="SSF141523">
    <property type="entry name" value="L,D-transpeptidase catalytic domain-like"/>
    <property type="match status" value="1"/>
</dbReference>
<dbReference type="PANTHER" id="PTHR30582">
    <property type="entry name" value="L,D-TRANSPEPTIDASE"/>
    <property type="match status" value="1"/>
</dbReference>
<dbReference type="UniPathway" id="UPA00219"/>
<dbReference type="FunFam" id="2.40.440.10:FF:000002">
    <property type="entry name" value="L,D-transpeptidase ErfK/SrfK"/>
    <property type="match status" value="1"/>
</dbReference>
<dbReference type="InterPro" id="IPR038063">
    <property type="entry name" value="Transpep_catalytic_dom"/>
</dbReference>
<dbReference type="EMBL" id="JABEPP010000004">
    <property type="protein sequence ID" value="NNM73624.1"/>
    <property type="molecule type" value="Genomic_DNA"/>
</dbReference>
<feature type="active site" description="Nucleophile" evidence="9">
    <location>
        <position position="167"/>
    </location>
</feature>
<name>A0A849I798_9HYPH</name>
<comment type="pathway">
    <text evidence="1 9">Cell wall biogenesis; peptidoglycan biosynthesis.</text>
</comment>
<keyword evidence="4" id="KW-0808">Transferase</keyword>
<evidence type="ECO:0000256" key="10">
    <source>
        <dbReference type="SAM" id="MobiDB-lite"/>
    </source>
</evidence>
<feature type="region of interest" description="Disordered" evidence="10">
    <location>
        <begin position="117"/>
        <end position="136"/>
    </location>
</feature>
<sequence>MDIKQSGRAATLAAASPHAEPLRGGHLRRLAIALLIALALYVSGRGYAQAAYDPEPGVQPGTIVISTSQRRLYLMGHGGPVASYPVAVGKPGKQWYGWARIDGKYVEPAWSPPAEVKRENPRLPDVIPGGSPRNPMGKRALTLDRDEIAIHGTNRPGSIGTYASYGCIRMHNRDIVDLFERVRVGTPVLMVR</sequence>
<dbReference type="Gene3D" id="2.40.440.10">
    <property type="entry name" value="L,D-transpeptidase catalytic domain-like"/>
    <property type="match status" value="1"/>
</dbReference>
<dbReference type="InterPro" id="IPR050979">
    <property type="entry name" value="LD-transpeptidase"/>
</dbReference>
<evidence type="ECO:0000313" key="13">
    <source>
        <dbReference type="Proteomes" id="UP000564885"/>
    </source>
</evidence>
<dbReference type="GO" id="GO:0016757">
    <property type="term" value="F:glycosyltransferase activity"/>
    <property type="evidence" value="ECO:0007669"/>
    <property type="project" value="UniProtKB-KW"/>
</dbReference>
<feature type="domain" description="L,D-TPase catalytic" evidence="11">
    <location>
        <begin position="61"/>
        <end position="191"/>
    </location>
</feature>
<proteinExistence type="inferred from homology"/>
<dbReference type="PROSITE" id="PS52029">
    <property type="entry name" value="LD_TPASE"/>
    <property type="match status" value="1"/>
</dbReference>
<dbReference type="GO" id="GO:0071555">
    <property type="term" value="P:cell wall organization"/>
    <property type="evidence" value="ECO:0007669"/>
    <property type="project" value="UniProtKB-UniRule"/>
</dbReference>
<dbReference type="GO" id="GO:0071972">
    <property type="term" value="F:peptidoglycan L,D-transpeptidase activity"/>
    <property type="evidence" value="ECO:0007669"/>
    <property type="project" value="TreeGrafter"/>
</dbReference>
<evidence type="ECO:0000256" key="1">
    <source>
        <dbReference type="ARBA" id="ARBA00004752"/>
    </source>
</evidence>
<evidence type="ECO:0000256" key="5">
    <source>
        <dbReference type="ARBA" id="ARBA00022801"/>
    </source>
</evidence>
<dbReference type="GO" id="GO:0005576">
    <property type="term" value="C:extracellular region"/>
    <property type="evidence" value="ECO:0007669"/>
    <property type="project" value="TreeGrafter"/>
</dbReference>
<evidence type="ECO:0000256" key="4">
    <source>
        <dbReference type="ARBA" id="ARBA00022679"/>
    </source>
</evidence>
<comment type="caution">
    <text evidence="12">The sequence shown here is derived from an EMBL/GenBank/DDBJ whole genome shotgun (WGS) entry which is preliminary data.</text>
</comment>
<gene>
    <name evidence="12" type="ORF">HJG44_14645</name>
</gene>
<protein>
    <submittedName>
        <fullName evidence="12">L,D-transpeptidase</fullName>
    </submittedName>
</protein>
<dbReference type="CDD" id="cd16913">
    <property type="entry name" value="YkuD_like"/>
    <property type="match status" value="1"/>
</dbReference>
<accession>A0A849I798</accession>
<dbReference type="Pfam" id="PF03734">
    <property type="entry name" value="YkuD"/>
    <property type="match status" value="1"/>
</dbReference>